<dbReference type="InterPro" id="IPR036134">
    <property type="entry name" value="Crypto/Photolyase_FAD-like_sf"/>
</dbReference>
<feature type="binding site" evidence="4">
    <location>
        <begin position="295"/>
        <end position="302"/>
    </location>
    <ligand>
        <name>FAD</name>
        <dbReference type="ChEBI" id="CHEBI:57692"/>
    </ligand>
</feature>
<dbReference type="Pfam" id="PF03441">
    <property type="entry name" value="FAD_binding_7"/>
    <property type="match status" value="1"/>
</dbReference>
<dbReference type="InterPro" id="IPR002081">
    <property type="entry name" value="Cryptochrome/DNA_photolyase_1"/>
</dbReference>
<evidence type="ECO:0000256" key="5">
    <source>
        <dbReference type="PIRSR" id="PIRSR602081-2"/>
    </source>
</evidence>
<feature type="binding site" evidence="4">
    <location>
        <position position="241"/>
    </location>
    <ligand>
        <name>FAD</name>
        <dbReference type="ChEBI" id="CHEBI:57692"/>
    </ligand>
</feature>
<dbReference type="PROSITE" id="PS51645">
    <property type="entry name" value="PHR_CRY_ALPHA_BETA"/>
    <property type="match status" value="1"/>
</dbReference>
<evidence type="ECO:0000256" key="4">
    <source>
        <dbReference type="PIRSR" id="PIRSR602081-1"/>
    </source>
</evidence>
<comment type="cofactor">
    <cofactor evidence="4">
        <name>FAD</name>
        <dbReference type="ChEBI" id="CHEBI:57692"/>
    </cofactor>
    <text evidence="4">Binds 1 FAD per subunit.</text>
</comment>
<dbReference type="GO" id="GO:0005634">
    <property type="term" value="C:nucleus"/>
    <property type="evidence" value="ECO:0007669"/>
    <property type="project" value="TreeGrafter"/>
</dbReference>
<protein>
    <submittedName>
        <fullName evidence="8">Cryptochrome-1-like isoform X1</fullName>
    </submittedName>
</protein>
<dbReference type="GO" id="GO:0003677">
    <property type="term" value="F:DNA binding"/>
    <property type="evidence" value="ECO:0007669"/>
    <property type="project" value="TreeGrafter"/>
</dbReference>
<dbReference type="Gene3D" id="1.10.579.10">
    <property type="entry name" value="DNA Cyclobutane Dipyrimidine Photolyase, subunit A, domain 3"/>
    <property type="match status" value="1"/>
</dbReference>
<evidence type="ECO:0000313" key="7">
    <source>
        <dbReference type="Proteomes" id="UP000694846"/>
    </source>
</evidence>
<dbReference type="InterPro" id="IPR005101">
    <property type="entry name" value="Cryptochr/Photolyase_FAD-bd"/>
</dbReference>
<dbReference type="FunFam" id="1.10.579.10:FF:000001">
    <property type="entry name" value="Cryptochrome 1"/>
    <property type="match status" value="1"/>
</dbReference>
<dbReference type="InterPro" id="IPR006050">
    <property type="entry name" value="DNA_photolyase_N"/>
</dbReference>
<dbReference type="PANTHER" id="PTHR11455:SF30">
    <property type="entry name" value="CRYPTOCHROME-1"/>
    <property type="match status" value="1"/>
</dbReference>
<evidence type="ECO:0000313" key="8">
    <source>
        <dbReference type="RefSeq" id="XP_025420405.1"/>
    </source>
</evidence>
<dbReference type="Gene3D" id="3.40.50.620">
    <property type="entry name" value="HUPs"/>
    <property type="match status" value="1"/>
</dbReference>
<gene>
    <name evidence="8" type="primary">LOC112690583</name>
</gene>
<dbReference type="GO" id="GO:0071949">
    <property type="term" value="F:FAD binding"/>
    <property type="evidence" value="ECO:0007669"/>
    <property type="project" value="TreeGrafter"/>
</dbReference>
<reference evidence="8" key="1">
    <citation type="submission" date="2025-08" db="UniProtKB">
        <authorList>
            <consortium name="RefSeq"/>
        </authorList>
    </citation>
    <scope>IDENTIFICATION</scope>
    <source>
        <tissue evidence="8">Whole body</tissue>
    </source>
</reference>
<feature type="site" description="Electron transfer via tryptophanyl radical" evidence="5">
    <location>
        <position position="403"/>
    </location>
</feature>
<name>A0A8B8GC73_9HEMI</name>
<proteinExistence type="inferred from homology"/>
<dbReference type="InterPro" id="IPR014729">
    <property type="entry name" value="Rossmann-like_a/b/a_fold"/>
</dbReference>
<evidence type="ECO:0000256" key="1">
    <source>
        <dbReference type="ARBA" id="ARBA00005862"/>
    </source>
</evidence>
<feature type="binding site" evidence="4">
    <location>
        <begin position="393"/>
        <end position="395"/>
    </location>
    <ligand>
        <name>FAD</name>
        <dbReference type="ChEBI" id="CHEBI:57692"/>
    </ligand>
</feature>
<dbReference type="PANTHER" id="PTHR11455">
    <property type="entry name" value="CRYPTOCHROME"/>
    <property type="match status" value="1"/>
</dbReference>
<dbReference type="GO" id="GO:0032922">
    <property type="term" value="P:circadian regulation of gene expression"/>
    <property type="evidence" value="ECO:0007669"/>
    <property type="project" value="TreeGrafter"/>
</dbReference>
<accession>A0A8B8GC73</accession>
<dbReference type="RefSeq" id="XP_025420405.1">
    <property type="nucleotide sequence ID" value="XM_025564620.1"/>
</dbReference>
<evidence type="ECO:0000256" key="2">
    <source>
        <dbReference type="ARBA" id="ARBA00022630"/>
    </source>
</evidence>
<feature type="site" description="Electron transfer via tryptophanyl radical" evidence="5">
    <location>
        <position position="326"/>
    </location>
</feature>
<comment type="similarity">
    <text evidence="1">Belongs to the DNA photolyase class-1 family.</text>
</comment>
<dbReference type="Pfam" id="PF00875">
    <property type="entry name" value="DNA_photolyase"/>
    <property type="match status" value="1"/>
</dbReference>
<keyword evidence="7" id="KW-1185">Reference proteome</keyword>
<organism evidence="7 8">
    <name type="scientific">Sipha flava</name>
    <name type="common">yellow sugarcane aphid</name>
    <dbReference type="NCBI Taxonomy" id="143950"/>
    <lineage>
        <taxon>Eukaryota</taxon>
        <taxon>Metazoa</taxon>
        <taxon>Ecdysozoa</taxon>
        <taxon>Arthropoda</taxon>
        <taxon>Hexapoda</taxon>
        <taxon>Insecta</taxon>
        <taxon>Pterygota</taxon>
        <taxon>Neoptera</taxon>
        <taxon>Paraneoptera</taxon>
        <taxon>Hemiptera</taxon>
        <taxon>Sternorrhyncha</taxon>
        <taxon>Aphidomorpha</taxon>
        <taxon>Aphidoidea</taxon>
        <taxon>Aphididae</taxon>
        <taxon>Sipha</taxon>
    </lineage>
</organism>
<sequence>MDYNVKKKHTVHWFRKGLRLHDNPSLREGLVDAKTFRCIFILDPWFAGALNVGINKWRFLLQCLSDLDASLKKLNSRLFVIKGQPAEALPKIFKMWGTTNFTFEEDPEPFGRVRDQNIKVMCREMGISVITHCTHTLYKLDKIININGGKAPMTYNLFHKLLECIEPPEEPVPTIDEDFLGGAVTPIEYDHNDIFGVPTLEELGFIEPNNLIRQNIWKGGETEALVRLQCHLERKEFIATYGKPQMTSHSLLASPTGLAPYLRFGCLSTRLFFSKLNNLYQKIRKTRPPLSLHGQLLWRDFFYCASHNNPNFDRILGNPICLQIPWDKNPLALSKWANGQTGYPLIDAIMIQLRHEGWIHSIARYVTACFLTWADLWLSWEEGMKVFDELLLDADWSVNAGSWMRYSCSSFFQDFTHSYNCPVKFGRKIDPNGDFIRRYIPALKNMPTQYTHEPWLAPESVQIAANCIIGIDYPLPIINHELASKINFERMKLAYQELSFGQPRLENGKMIILGSPRRSTPRMPCLAPQK</sequence>
<feature type="domain" description="Photolyase/cryptochrome alpha/beta" evidence="6">
    <location>
        <begin position="8"/>
        <end position="137"/>
    </location>
</feature>
<dbReference type="GO" id="GO:0005737">
    <property type="term" value="C:cytoplasm"/>
    <property type="evidence" value="ECO:0007669"/>
    <property type="project" value="TreeGrafter"/>
</dbReference>
<dbReference type="GO" id="GO:0043153">
    <property type="term" value="P:entrainment of circadian clock by photoperiod"/>
    <property type="evidence" value="ECO:0007669"/>
    <property type="project" value="TreeGrafter"/>
</dbReference>
<keyword evidence="3 4" id="KW-0274">FAD</keyword>
<evidence type="ECO:0000259" key="6">
    <source>
        <dbReference type="PROSITE" id="PS51645"/>
    </source>
</evidence>
<feature type="site" description="Electron transfer via tryptophanyl radical" evidence="5">
    <location>
        <position position="380"/>
    </location>
</feature>
<dbReference type="SUPFAM" id="SSF52425">
    <property type="entry name" value="Cryptochrome/photolyase, N-terminal domain"/>
    <property type="match status" value="1"/>
</dbReference>
<dbReference type="GeneID" id="112690583"/>
<dbReference type="GO" id="GO:0045892">
    <property type="term" value="P:negative regulation of DNA-templated transcription"/>
    <property type="evidence" value="ECO:0007669"/>
    <property type="project" value="TreeGrafter"/>
</dbReference>
<dbReference type="OrthoDB" id="435881at2759"/>
<dbReference type="Gene3D" id="1.25.40.80">
    <property type="match status" value="1"/>
</dbReference>
<dbReference type="Proteomes" id="UP000694846">
    <property type="component" value="Unplaced"/>
</dbReference>
<keyword evidence="2 4" id="KW-0285">Flavoprotein</keyword>
<evidence type="ECO:0000256" key="3">
    <source>
        <dbReference type="ARBA" id="ARBA00022827"/>
    </source>
</evidence>
<dbReference type="AlphaFoldDB" id="A0A8B8GC73"/>
<dbReference type="SUPFAM" id="SSF48173">
    <property type="entry name" value="Cryptochrome/photolyase FAD-binding domain"/>
    <property type="match status" value="1"/>
</dbReference>
<dbReference type="InterPro" id="IPR036155">
    <property type="entry name" value="Crypto/Photolyase_N_sf"/>
</dbReference>